<dbReference type="SUPFAM" id="SSF53474">
    <property type="entry name" value="alpha/beta-Hydrolases"/>
    <property type="match status" value="1"/>
</dbReference>
<keyword evidence="13" id="KW-1185">Reference proteome</keyword>
<dbReference type="GO" id="GO:0005737">
    <property type="term" value="C:cytoplasm"/>
    <property type="evidence" value="ECO:0007669"/>
    <property type="project" value="UniProtKB-SubCell"/>
</dbReference>
<dbReference type="PRINTS" id="PR00793">
    <property type="entry name" value="PROAMNOPTASE"/>
</dbReference>
<dbReference type="PANTHER" id="PTHR43722:SF1">
    <property type="entry name" value="PROLINE IMINOPEPTIDASE"/>
    <property type="match status" value="1"/>
</dbReference>
<organism evidence="12 13">
    <name type="scientific">Modestobacter roseus</name>
    <dbReference type="NCBI Taxonomy" id="1181884"/>
    <lineage>
        <taxon>Bacteria</taxon>
        <taxon>Bacillati</taxon>
        <taxon>Actinomycetota</taxon>
        <taxon>Actinomycetes</taxon>
        <taxon>Geodermatophilales</taxon>
        <taxon>Geodermatophilaceae</taxon>
        <taxon>Modestobacter</taxon>
    </lineage>
</organism>
<keyword evidence="6 8" id="KW-0645">Protease</keyword>
<evidence type="ECO:0000256" key="9">
    <source>
        <dbReference type="PIRSR" id="PIRSR006431-1"/>
    </source>
</evidence>
<feature type="domain" description="AB hydrolase-1" evidence="11">
    <location>
        <begin position="39"/>
        <end position="299"/>
    </location>
</feature>
<dbReference type="OrthoDB" id="9796770at2"/>
<evidence type="ECO:0000313" key="13">
    <source>
        <dbReference type="Proteomes" id="UP000321490"/>
    </source>
</evidence>
<protein>
    <recommendedName>
        <fullName evidence="8 10">Proline iminopeptidase</fullName>
        <shortName evidence="8">PIP</shortName>
        <ecNumber evidence="8 10">3.4.11.5</ecNumber>
    </recommendedName>
    <alternativeName>
        <fullName evidence="8">Prolyl aminopeptidase</fullName>
    </alternativeName>
</protein>
<evidence type="ECO:0000256" key="3">
    <source>
        <dbReference type="ARBA" id="ARBA00010088"/>
    </source>
</evidence>
<dbReference type="InterPro" id="IPR002410">
    <property type="entry name" value="Peptidase_S33"/>
</dbReference>
<dbReference type="InterPro" id="IPR005944">
    <property type="entry name" value="Pro_iminopeptidase"/>
</dbReference>
<evidence type="ECO:0000256" key="8">
    <source>
        <dbReference type="PIRNR" id="PIRNR006431"/>
    </source>
</evidence>
<dbReference type="Gene3D" id="3.40.50.1820">
    <property type="entry name" value="alpha/beta hydrolase"/>
    <property type="match status" value="1"/>
</dbReference>
<gene>
    <name evidence="12" type="ORF">JD78_02042</name>
</gene>
<keyword evidence="7 8" id="KW-0378">Hydrolase</keyword>
<keyword evidence="5 8" id="KW-0963">Cytoplasm</keyword>
<evidence type="ECO:0000256" key="7">
    <source>
        <dbReference type="ARBA" id="ARBA00022801"/>
    </source>
</evidence>
<evidence type="ECO:0000256" key="2">
    <source>
        <dbReference type="ARBA" id="ARBA00004496"/>
    </source>
</evidence>
<evidence type="ECO:0000259" key="11">
    <source>
        <dbReference type="Pfam" id="PF00561"/>
    </source>
</evidence>
<name>A0A562IR49_9ACTN</name>
<evidence type="ECO:0000256" key="10">
    <source>
        <dbReference type="RuleBase" id="RU003421"/>
    </source>
</evidence>
<evidence type="ECO:0000256" key="4">
    <source>
        <dbReference type="ARBA" id="ARBA00022438"/>
    </source>
</evidence>
<keyword evidence="4 8" id="KW-0031">Aminopeptidase</keyword>
<dbReference type="AlphaFoldDB" id="A0A562IR49"/>
<sequence>MSDRRHPPIEPYATARLDVGDGHSLHYEVSGNPAGKPAVLLHGGPGSGSSPGTRRQFDPARYRIVQFDQRNAGRSTPWAGQSEVDLSTNTTPHLVADLERLRAHLGIERWLVHGGSWGVTLGLAYAQAHPERVTELVLGAITSGDRWLLHWITRDMGRVFPREWERFRDHLPPAERDGDLAAAYSRLLHDPDPAVRAAAAHEWCRWEDTHVSLAGGFAPDLSGADPAFQLCFARLVTHYWGNGCFLDDGQLLRNAHRLAGIPGVLVHGRLDVSGPLDVAWQLHRAWAGSQLVVLDDAGHGGGSMGDAVTAALDRFAAGG</sequence>
<feature type="active site" description="Nucleophile" evidence="9">
    <location>
        <position position="116"/>
    </location>
</feature>
<reference evidence="12 13" key="1">
    <citation type="submission" date="2019-07" db="EMBL/GenBank/DDBJ databases">
        <title>R&amp;d 2014.</title>
        <authorList>
            <person name="Klenk H.-P."/>
        </authorList>
    </citation>
    <scope>NUCLEOTIDE SEQUENCE [LARGE SCALE GENOMIC DNA]</scope>
    <source>
        <strain evidence="12 13">DSM 45764</strain>
    </source>
</reference>
<evidence type="ECO:0000256" key="6">
    <source>
        <dbReference type="ARBA" id="ARBA00022670"/>
    </source>
</evidence>
<dbReference type="RefSeq" id="WP_153355843.1">
    <property type="nucleotide sequence ID" value="NZ_ML762478.1"/>
</dbReference>
<comment type="similarity">
    <text evidence="3 8 10">Belongs to the peptidase S33 family.</text>
</comment>
<dbReference type="Proteomes" id="UP000321490">
    <property type="component" value="Unassembled WGS sequence"/>
</dbReference>
<dbReference type="EMBL" id="VLKF01000001">
    <property type="protein sequence ID" value="TWH73519.1"/>
    <property type="molecule type" value="Genomic_DNA"/>
</dbReference>
<dbReference type="PANTHER" id="PTHR43722">
    <property type="entry name" value="PROLINE IMINOPEPTIDASE"/>
    <property type="match status" value="1"/>
</dbReference>
<accession>A0A562IR49</accession>
<comment type="catalytic activity">
    <reaction evidence="1 8 10">
        <text>Release of N-terminal proline from a peptide.</text>
        <dbReference type="EC" id="3.4.11.5"/>
    </reaction>
</comment>
<dbReference type="EC" id="3.4.11.5" evidence="8 10"/>
<dbReference type="NCBIfam" id="TIGR01249">
    <property type="entry name" value="pro_imino_pep_1"/>
    <property type="match status" value="1"/>
</dbReference>
<dbReference type="Pfam" id="PF00561">
    <property type="entry name" value="Abhydrolase_1"/>
    <property type="match status" value="1"/>
</dbReference>
<dbReference type="InterPro" id="IPR029058">
    <property type="entry name" value="AB_hydrolase_fold"/>
</dbReference>
<dbReference type="PIRSF" id="PIRSF006431">
    <property type="entry name" value="Pept_S33"/>
    <property type="match status" value="1"/>
</dbReference>
<comment type="subcellular location">
    <subcellularLocation>
        <location evidence="2 8">Cytoplasm</location>
    </subcellularLocation>
</comment>
<comment type="caution">
    <text evidence="12">The sequence shown here is derived from an EMBL/GenBank/DDBJ whole genome shotgun (WGS) entry which is preliminary data.</text>
</comment>
<dbReference type="GO" id="GO:0004177">
    <property type="term" value="F:aminopeptidase activity"/>
    <property type="evidence" value="ECO:0007669"/>
    <property type="project" value="UniProtKB-UniRule"/>
</dbReference>
<proteinExistence type="inferred from homology"/>
<dbReference type="InterPro" id="IPR000073">
    <property type="entry name" value="AB_hydrolase_1"/>
</dbReference>
<evidence type="ECO:0000256" key="1">
    <source>
        <dbReference type="ARBA" id="ARBA00001585"/>
    </source>
</evidence>
<feature type="active site" evidence="9">
    <location>
        <position position="271"/>
    </location>
</feature>
<evidence type="ECO:0000256" key="5">
    <source>
        <dbReference type="ARBA" id="ARBA00022490"/>
    </source>
</evidence>
<evidence type="ECO:0000313" key="12">
    <source>
        <dbReference type="EMBL" id="TWH73519.1"/>
    </source>
</evidence>
<feature type="active site" description="Proton donor" evidence="9">
    <location>
        <position position="299"/>
    </location>
</feature>
<dbReference type="GO" id="GO:0006508">
    <property type="term" value="P:proteolysis"/>
    <property type="evidence" value="ECO:0007669"/>
    <property type="project" value="UniProtKB-KW"/>
</dbReference>